<sequence length="96" mass="10967">MNILKFSPEFGQWLSALRDIRGKVKILARLERAEQGNFGDVKPLGEGLCEMRVHYGPGYRIYYTQRGEIVYLLLVGGDKSSQTRDIARARAMMEDD</sequence>
<dbReference type="PANTHER" id="PTHR41791">
    <property type="entry name" value="SSL7039 PROTEIN"/>
    <property type="match status" value="1"/>
</dbReference>
<dbReference type="NCBIfam" id="TIGR02683">
    <property type="entry name" value="upstrm_HI1419"/>
    <property type="match status" value="1"/>
</dbReference>
<dbReference type="EMBL" id="DWZD01000005">
    <property type="protein sequence ID" value="HJA78025.1"/>
    <property type="molecule type" value="Genomic_DNA"/>
</dbReference>
<gene>
    <name evidence="1" type="ORF">H9784_00420</name>
</gene>
<dbReference type="PIRSF" id="PIRSF028744">
    <property type="entry name" value="Addict_mod_HI1419"/>
    <property type="match status" value="1"/>
</dbReference>
<dbReference type="PANTHER" id="PTHR41791:SF1">
    <property type="entry name" value="SSL7039 PROTEIN"/>
    <property type="match status" value="1"/>
</dbReference>
<dbReference type="InterPro" id="IPR009241">
    <property type="entry name" value="HigB-like"/>
</dbReference>
<proteinExistence type="predicted"/>
<dbReference type="InterPro" id="IPR014056">
    <property type="entry name" value="TypeIITA-like_toxin_pred"/>
</dbReference>
<dbReference type="Pfam" id="PF05973">
    <property type="entry name" value="Gp49"/>
    <property type="match status" value="1"/>
</dbReference>
<evidence type="ECO:0000313" key="2">
    <source>
        <dbReference type="Proteomes" id="UP000823821"/>
    </source>
</evidence>
<evidence type="ECO:0000313" key="1">
    <source>
        <dbReference type="EMBL" id="HJA78025.1"/>
    </source>
</evidence>
<protein>
    <submittedName>
        <fullName evidence="1">Type II toxin-antitoxin system RelE/ParE family toxin</fullName>
    </submittedName>
</protein>
<dbReference type="Proteomes" id="UP000823821">
    <property type="component" value="Unassembled WGS sequence"/>
</dbReference>
<organism evidence="1 2">
    <name type="scientific">Candidatus Desulfovibrio intestinavium</name>
    <dbReference type="NCBI Taxonomy" id="2838534"/>
    <lineage>
        <taxon>Bacteria</taxon>
        <taxon>Pseudomonadati</taxon>
        <taxon>Thermodesulfobacteriota</taxon>
        <taxon>Desulfovibrionia</taxon>
        <taxon>Desulfovibrionales</taxon>
        <taxon>Desulfovibrionaceae</taxon>
        <taxon>Desulfovibrio</taxon>
    </lineage>
</organism>
<name>A0A9D2HL09_9BACT</name>
<dbReference type="AlphaFoldDB" id="A0A9D2HL09"/>
<accession>A0A9D2HL09</accession>
<reference evidence="1" key="1">
    <citation type="journal article" date="2021" name="PeerJ">
        <title>Extensive microbial diversity within the chicken gut microbiome revealed by metagenomics and culture.</title>
        <authorList>
            <person name="Gilroy R."/>
            <person name="Ravi A."/>
            <person name="Getino M."/>
            <person name="Pursley I."/>
            <person name="Horton D.L."/>
            <person name="Alikhan N.F."/>
            <person name="Baker D."/>
            <person name="Gharbi K."/>
            <person name="Hall N."/>
            <person name="Watson M."/>
            <person name="Adriaenssens E.M."/>
            <person name="Foster-Nyarko E."/>
            <person name="Jarju S."/>
            <person name="Secka A."/>
            <person name="Antonio M."/>
            <person name="Oren A."/>
            <person name="Chaudhuri R.R."/>
            <person name="La Ragione R."/>
            <person name="Hildebrand F."/>
            <person name="Pallen M.J."/>
        </authorList>
    </citation>
    <scope>NUCLEOTIDE SEQUENCE</scope>
    <source>
        <strain evidence="1">5032</strain>
    </source>
</reference>
<reference evidence="1" key="2">
    <citation type="submission" date="2021-04" db="EMBL/GenBank/DDBJ databases">
        <authorList>
            <person name="Gilroy R."/>
        </authorList>
    </citation>
    <scope>NUCLEOTIDE SEQUENCE</scope>
    <source>
        <strain evidence="1">5032</strain>
    </source>
</reference>
<comment type="caution">
    <text evidence="1">The sequence shown here is derived from an EMBL/GenBank/DDBJ whole genome shotgun (WGS) entry which is preliminary data.</text>
</comment>